<evidence type="ECO:0000313" key="2">
    <source>
        <dbReference type="EMBL" id="MBK1787047.1"/>
    </source>
</evidence>
<keyword evidence="3" id="KW-1185">Reference proteome</keyword>
<evidence type="ECO:0000313" key="3">
    <source>
        <dbReference type="Proteomes" id="UP000635245"/>
    </source>
</evidence>
<dbReference type="EMBL" id="JAENJH010000005">
    <property type="protein sequence ID" value="MBK1787047.1"/>
    <property type="molecule type" value="Genomic_DNA"/>
</dbReference>
<feature type="region of interest" description="Disordered" evidence="1">
    <location>
        <begin position="63"/>
        <end position="82"/>
    </location>
</feature>
<feature type="compositionally biased region" description="Basic and acidic residues" evidence="1">
    <location>
        <begin position="22"/>
        <end position="32"/>
    </location>
</feature>
<reference evidence="2" key="1">
    <citation type="submission" date="2020-12" db="EMBL/GenBank/DDBJ databases">
        <title>Prauserella sp. ASG 168, a novel actinomycete isolated from cave rock.</title>
        <authorList>
            <person name="Suriyachadkun C."/>
        </authorList>
    </citation>
    <scope>NUCLEOTIDE SEQUENCE</scope>
    <source>
        <strain evidence="2">ASG 168</strain>
    </source>
</reference>
<accession>A0A934V608</accession>
<feature type="compositionally biased region" description="Basic residues" evidence="1">
    <location>
        <begin position="72"/>
        <end position="82"/>
    </location>
</feature>
<name>A0A934V608_9PSEU</name>
<organism evidence="2 3">
    <name type="scientific">Prauserella cavernicola</name>
    <dbReference type="NCBI Taxonomy" id="2800127"/>
    <lineage>
        <taxon>Bacteria</taxon>
        <taxon>Bacillati</taxon>
        <taxon>Actinomycetota</taxon>
        <taxon>Actinomycetes</taxon>
        <taxon>Pseudonocardiales</taxon>
        <taxon>Pseudonocardiaceae</taxon>
        <taxon>Prauserella</taxon>
    </lineage>
</organism>
<evidence type="ECO:0000256" key="1">
    <source>
        <dbReference type="SAM" id="MobiDB-lite"/>
    </source>
</evidence>
<protein>
    <submittedName>
        <fullName evidence="2">Uncharacterized protein</fullName>
    </submittedName>
</protein>
<proteinExistence type="predicted"/>
<gene>
    <name evidence="2" type="ORF">JHE00_22205</name>
</gene>
<comment type="caution">
    <text evidence="2">The sequence shown here is derived from an EMBL/GenBank/DDBJ whole genome shotgun (WGS) entry which is preliminary data.</text>
</comment>
<feature type="region of interest" description="Disordered" evidence="1">
    <location>
        <begin position="1"/>
        <end position="53"/>
    </location>
</feature>
<dbReference type="RefSeq" id="WP_200321165.1">
    <property type="nucleotide sequence ID" value="NZ_JAENJH010000005.1"/>
</dbReference>
<sequence length="82" mass="8784">MTSAPAPHGDPGAVAPVLFSHPADERPIDYERLSSPPKSADLNAPFGPGPVVTTAADEPVIEAHIQPQRSARQPRRPRRSRS</sequence>
<dbReference type="Proteomes" id="UP000635245">
    <property type="component" value="Unassembled WGS sequence"/>
</dbReference>
<dbReference type="AlphaFoldDB" id="A0A934V608"/>